<dbReference type="OrthoDB" id="7470108at2"/>
<sequence length="158" mass="17282">MPDTSAIIEHMVTSPYPPSFQGSGWWYAAALFSLMLISMIGGGTVFTALRNLVRQRLFSIDWWLHLAFTLAGIGASVRCAADAAYMMAWGETSTETLEMLLALKNGVNSVIALPVIAWMTIYTLKISTLNKNKHRVLRFCSSAGILAAISAIIAFHKV</sequence>
<feature type="transmembrane region" description="Helical" evidence="1">
    <location>
        <begin position="106"/>
        <end position="124"/>
    </location>
</feature>
<dbReference type="EMBL" id="FOCF01000001">
    <property type="protein sequence ID" value="SEM40351.1"/>
    <property type="molecule type" value="Genomic_DNA"/>
</dbReference>
<proteinExistence type="predicted"/>
<keyword evidence="1" id="KW-0812">Transmembrane</keyword>
<organism evidence="2 3">
    <name type="scientific">Sphingomonas gellani</name>
    <dbReference type="NCBI Taxonomy" id="1166340"/>
    <lineage>
        <taxon>Bacteria</taxon>
        <taxon>Pseudomonadati</taxon>
        <taxon>Pseudomonadota</taxon>
        <taxon>Alphaproteobacteria</taxon>
        <taxon>Sphingomonadales</taxon>
        <taxon>Sphingomonadaceae</taxon>
        <taxon>Sphingomonas</taxon>
    </lineage>
</organism>
<accession>A0A1H7Y310</accession>
<dbReference type="RefSeq" id="WP_093663504.1">
    <property type="nucleotide sequence ID" value="NZ_FOCF01000001.1"/>
</dbReference>
<keyword evidence="1" id="KW-0472">Membrane</keyword>
<feature type="transmembrane region" description="Helical" evidence="1">
    <location>
        <begin position="25"/>
        <end position="50"/>
    </location>
</feature>
<feature type="transmembrane region" description="Helical" evidence="1">
    <location>
        <begin position="62"/>
        <end position="86"/>
    </location>
</feature>
<keyword evidence="3" id="KW-1185">Reference proteome</keyword>
<dbReference type="AlphaFoldDB" id="A0A1H7Y310"/>
<name>A0A1H7Y310_9SPHN</name>
<evidence type="ECO:0000313" key="2">
    <source>
        <dbReference type="EMBL" id="SEM40351.1"/>
    </source>
</evidence>
<reference evidence="3" key="1">
    <citation type="submission" date="2016-10" db="EMBL/GenBank/DDBJ databases">
        <authorList>
            <person name="Varghese N."/>
            <person name="Submissions S."/>
        </authorList>
    </citation>
    <scope>NUCLEOTIDE SEQUENCE [LARGE SCALE GENOMIC DNA]</scope>
    <source>
        <strain evidence="3">S6-262</strain>
    </source>
</reference>
<gene>
    <name evidence="2" type="ORF">SAMN05192583_0064</name>
</gene>
<evidence type="ECO:0000313" key="3">
    <source>
        <dbReference type="Proteomes" id="UP000199206"/>
    </source>
</evidence>
<dbReference type="STRING" id="1166340.SAMN05192583_0064"/>
<evidence type="ECO:0000256" key="1">
    <source>
        <dbReference type="SAM" id="Phobius"/>
    </source>
</evidence>
<dbReference type="Proteomes" id="UP000199206">
    <property type="component" value="Unassembled WGS sequence"/>
</dbReference>
<keyword evidence="1" id="KW-1133">Transmembrane helix</keyword>
<protein>
    <submittedName>
        <fullName evidence="2">Uncharacterized protein</fullName>
    </submittedName>
</protein>
<feature type="transmembrane region" description="Helical" evidence="1">
    <location>
        <begin position="136"/>
        <end position="155"/>
    </location>
</feature>